<keyword evidence="1" id="KW-0175">Coiled coil</keyword>
<keyword evidence="4" id="KW-1185">Reference proteome</keyword>
<gene>
    <name evidence="3" type="ORF">SAMN05444396_1044</name>
</gene>
<dbReference type="STRING" id="271157.SAMN05444396_1044"/>
<feature type="transmembrane region" description="Helical" evidence="2">
    <location>
        <begin position="77"/>
        <end position="96"/>
    </location>
</feature>
<dbReference type="EMBL" id="FQWE01000004">
    <property type="protein sequence ID" value="SHG04450.1"/>
    <property type="molecule type" value="Genomic_DNA"/>
</dbReference>
<keyword evidence="2" id="KW-1133">Transmembrane helix</keyword>
<evidence type="ECO:0000313" key="3">
    <source>
        <dbReference type="EMBL" id="SHG04450.1"/>
    </source>
</evidence>
<name>A0A1M5GL14_9FLAO</name>
<dbReference type="Proteomes" id="UP000184036">
    <property type="component" value="Unassembled WGS sequence"/>
</dbReference>
<evidence type="ECO:0000256" key="1">
    <source>
        <dbReference type="SAM" id="Coils"/>
    </source>
</evidence>
<organism evidence="3 4">
    <name type="scientific">Flavobacterium segetis</name>
    <dbReference type="NCBI Taxonomy" id="271157"/>
    <lineage>
        <taxon>Bacteria</taxon>
        <taxon>Pseudomonadati</taxon>
        <taxon>Bacteroidota</taxon>
        <taxon>Flavobacteriia</taxon>
        <taxon>Flavobacteriales</taxon>
        <taxon>Flavobacteriaceae</taxon>
        <taxon>Flavobacterium</taxon>
    </lineage>
</organism>
<feature type="transmembrane region" description="Helical" evidence="2">
    <location>
        <begin position="35"/>
        <end position="56"/>
    </location>
</feature>
<protein>
    <submittedName>
        <fullName evidence="3">Uncharacterized protein</fullName>
    </submittedName>
</protein>
<keyword evidence="2" id="KW-0812">Transmembrane</keyword>
<evidence type="ECO:0000256" key="2">
    <source>
        <dbReference type="SAM" id="Phobius"/>
    </source>
</evidence>
<dbReference type="AlphaFoldDB" id="A0A1M5GL14"/>
<accession>A0A1M5GL14</accession>
<proteinExistence type="predicted"/>
<reference evidence="4" key="1">
    <citation type="submission" date="2016-11" db="EMBL/GenBank/DDBJ databases">
        <authorList>
            <person name="Varghese N."/>
            <person name="Submissions S."/>
        </authorList>
    </citation>
    <scope>NUCLEOTIDE SEQUENCE [LARGE SCALE GENOMIC DNA]</scope>
    <source>
        <strain evidence="4">DSM 19741</strain>
    </source>
</reference>
<feature type="coiled-coil region" evidence="1">
    <location>
        <begin position="146"/>
        <end position="187"/>
    </location>
</feature>
<sequence length="299" mass="35832">MEIFSQTDVGKHLKKMKEFINTFFQASNERLRNPLIFYFFISWIAFNWRPIITLFLSEKKIEERINYIGTNFNDIQLTLYYPLFVSLGYVILLPYFTLLIEKIVQLAKIGRKNNYVNEKISDFVGKQKIAKEERKYEQEKAGNAEISELNTRIEELLRTNDEKQKSIDSLKIDLTNEKKERNKYEQYISLDSQDDLEYSIELKKQLDEEYEDFLKTEVSTYFERIGTEISQFKSIPKNTELIIIEKLIYSGLIKKVDDDENQRTYFILTKKGKYFWKNYVMSKNILTQQESEREDDLPF</sequence>
<evidence type="ECO:0000313" key="4">
    <source>
        <dbReference type="Proteomes" id="UP000184036"/>
    </source>
</evidence>
<keyword evidence="2" id="KW-0472">Membrane</keyword>